<dbReference type="AlphaFoldDB" id="A0A4Z2F8E2"/>
<feature type="compositionally biased region" description="Basic and acidic residues" evidence="1">
    <location>
        <begin position="1"/>
        <end position="11"/>
    </location>
</feature>
<gene>
    <name evidence="2" type="ORF">EYF80_052342</name>
</gene>
<keyword evidence="3" id="KW-1185">Reference proteome</keyword>
<proteinExistence type="predicted"/>
<evidence type="ECO:0000313" key="2">
    <source>
        <dbReference type="EMBL" id="TNN37496.1"/>
    </source>
</evidence>
<name>A0A4Z2F8E2_9TELE</name>
<protein>
    <submittedName>
        <fullName evidence="2">Uncharacterized protein</fullName>
    </submittedName>
</protein>
<dbReference type="EMBL" id="SRLO01001480">
    <property type="protein sequence ID" value="TNN37496.1"/>
    <property type="molecule type" value="Genomic_DNA"/>
</dbReference>
<feature type="region of interest" description="Disordered" evidence="1">
    <location>
        <begin position="1"/>
        <end position="23"/>
    </location>
</feature>
<reference evidence="2 3" key="1">
    <citation type="submission" date="2019-03" db="EMBL/GenBank/DDBJ databases">
        <title>First draft genome of Liparis tanakae, snailfish: a comprehensive survey of snailfish specific genes.</title>
        <authorList>
            <person name="Kim W."/>
            <person name="Song I."/>
            <person name="Jeong J.-H."/>
            <person name="Kim D."/>
            <person name="Kim S."/>
            <person name="Ryu S."/>
            <person name="Song J.Y."/>
            <person name="Lee S.K."/>
        </authorList>
    </citation>
    <scope>NUCLEOTIDE SEQUENCE [LARGE SCALE GENOMIC DNA]</scope>
    <source>
        <tissue evidence="2">Muscle</tissue>
    </source>
</reference>
<evidence type="ECO:0000256" key="1">
    <source>
        <dbReference type="SAM" id="MobiDB-lite"/>
    </source>
</evidence>
<dbReference type="Proteomes" id="UP000314294">
    <property type="component" value="Unassembled WGS sequence"/>
</dbReference>
<sequence>MQKEWNLCREREEDEEEEDEEEEVGLVPRIYGLLRNNKCQRPEAEAGGGAAIFRWLETGKKSERRRPGCGVSVEGDGRVYTRAEA</sequence>
<organism evidence="2 3">
    <name type="scientific">Liparis tanakae</name>
    <name type="common">Tanaka's snailfish</name>
    <dbReference type="NCBI Taxonomy" id="230148"/>
    <lineage>
        <taxon>Eukaryota</taxon>
        <taxon>Metazoa</taxon>
        <taxon>Chordata</taxon>
        <taxon>Craniata</taxon>
        <taxon>Vertebrata</taxon>
        <taxon>Euteleostomi</taxon>
        <taxon>Actinopterygii</taxon>
        <taxon>Neopterygii</taxon>
        <taxon>Teleostei</taxon>
        <taxon>Neoteleostei</taxon>
        <taxon>Acanthomorphata</taxon>
        <taxon>Eupercaria</taxon>
        <taxon>Perciformes</taxon>
        <taxon>Cottioidei</taxon>
        <taxon>Cottales</taxon>
        <taxon>Liparidae</taxon>
        <taxon>Liparis</taxon>
    </lineage>
</organism>
<accession>A0A4Z2F8E2</accession>
<feature type="compositionally biased region" description="Acidic residues" evidence="1">
    <location>
        <begin position="12"/>
        <end position="23"/>
    </location>
</feature>
<evidence type="ECO:0000313" key="3">
    <source>
        <dbReference type="Proteomes" id="UP000314294"/>
    </source>
</evidence>
<comment type="caution">
    <text evidence="2">The sequence shown here is derived from an EMBL/GenBank/DDBJ whole genome shotgun (WGS) entry which is preliminary data.</text>
</comment>